<feature type="region of interest" description="Disordered" evidence="2">
    <location>
        <begin position="290"/>
        <end position="319"/>
    </location>
</feature>
<keyword evidence="1" id="KW-0479">Metal-binding</keyword>
<dbReference type="Proteomes" id="UP001497744">
    <property type="component" value="Unassembled WGS sequence"/>
</dbReference>
<protein>
    <submittedName>
        <fullName evidence="4">Nuclear polyadenylated RNA-binding protein NAB2, putative</fullName>
    </submittedName>
</protein>
<keyword evidence="1" id="KW-0862">Zinc</keyword>
<dbReference type="EMBL" id="BPLF01000003">
    <property type="protein sequence ID" value="GIX64425.1"/>
    <property type="molecule type" value="Genomic_DNA"/>
</dbReference>
<feature type="zinc finger region" description="C3H1-type" evidence="1">
    <location>
        <begin position="363"/>
        <end position="387"/>
    </location>
</feature>
<dbReference type="RefSeq" id="XP_067716494.1">
    <property type="nucleotide sequence ID" value="XM_067860393.1"/>
</dbReference>
<keyword evidence="1" id="KW-0863">Zinc-finger</keyword>
<dbReference type="Gene3D" id="4.10.1000.30">
    <property type="match status" value="1"/>
</dbReference>
<evidence type="ECO:0000259" key="3">
    <source>
        <dbReference type="PROSITE" id="PS50103"/>
    </source>
</evidence>
<feature type="domain" description="C3H1-type" evidence="3">
    <location>
        <begin position="363"/>
        <end position="387"/>
    </location>
</feature>
<keyword evidence="5" id="KW-1185">Reference proteome</keyword>
<evidence type="ECO:0000313" key="5">
    <source>
        <dbReference type="Proteomes" id="UP001497744"/>
    </source>
</evidence>
<dbReference type="GO" id="GO:0008270">
    <property type="term" value="F:zinc ion binding"/>
    <property type="evidence" value="ECO:0007669"/>
    <property type="project" value="UniProtKB-KW"/>
</dbReference>
<feature type="region of interest" description="Disordered" evidence="2">
    <location>
        <begin position="115"/>
        <end position="163"/>
    </location>
</feature>
<feature type="compositionally biased region" description="Basic and acidic residues" evidence="2">
    <location>
        <begin position="126"/>
        <end position="137"/>
    </location>
</feature>
<evidence type="ECO:0000313" key="4">
    <source>
        <dbReference type="EMBL" id="GIX64425.1"/>
    </source>
</evidence>
<organism evidence="4 5">
    <name type="scientific">Babesia caballi</name>
    <dbReference type="NCBI Taxonomy" id="5871"/>
    <lineage>
        <taxon>Eukaryota</taxon>
        <taxon>Sar</taxon>
        <taxon>Alveolata</taxon>
        <taxon>Apicomplexa</taxon>
        <taxon>Aconoidasida</taxon>
        <taxon>Piroplasmida</taxon>
        <taxon>Babesiidae</taxon>
        <taxon>Babesia</taxon>
    </lineage>
</organism>
<name>A0AAV4LXT9_BABCB</name>
<proteinExistence type="predicted"/>
<gene>
    <name evidence="4" type="ORF">BcabD6B2_38600</name>
</gene>
<dbReference type="AlphaFoldDB" id="A0AAV4LXT9"/>
<accession>A0AAV4LXT9</accession>
<dbReference type="PROSITE" id="PS50103">
    <property type="entry name" value="ZF_C3H1"/>
    <property type="match status" value="1"/>
</dbReference>
<sequence>MFDPVILQKLPVDWQEKIHGEFRSKLGLCISDAETAENVARFTWETLIGGVESPNWLAEKFKPHLGAYAKDFADWVLEFVGQALHHFRASNSAGDGSSGDALSLKGAPLSPGSSACIGSSASRDSTAVEHHHGHSDDCVDGESPSMALSDVSPNEIGSAASPVDAVSEASVDVLSSDLSSAEEGTVHGGSADTPASAPSARPRGALFGSGASKRSFWPSRTRHSASAFPYAPLGHGGFRKQRDASDAKQVDPLDDTLDNLIRKQKINKLQGREGAPFGVCSRSTKFSPLAAGNHPEDAASGATSPIGPESQQRNPGFIGNNRTISPSAGAFALSPGMSGRKVPKACLNFPNCAFGSKCRYVHPATPLCKNWPKCSFGPKCAFTHPPVPCKYNKGCTNPLCNYQHTQ</sequence>
<feature type="compositionally biased region" description="Polar residues" evidence="2">
    <location>
        <begin position="115"/>
        <end position="125"/>
    </location>
</feature>
<feature type="compositionally biased region" description="Polar residues" evidence="2">
    <location>
        <begin position="309"/>
        <end position="319"/>
    </location>
</feature>
<reference evidence="4 5" key="1">
    <citation type="submission" date="2021-06" db="EMBL/GenBank/DDBJ databases">
        <title>Genome sequence of Babesia caballi.</title>
        <authorList>
            <person name="Yamagishi J."/>
            <person name="Kidaka T."/>
            <person name="Ochi A."/>
        </authorList>
    </citation>
    <scope>NUCLEOTIDE SEQUENCE [LARGE SCALE GENOMIC DNA]</scope>
    <source>
        <strain evidence="4">USDA-D6B2</strain>
    </source>
</reference>
<evidence type="ECO:0000256" key="1">
    <source>
        <dbReference type="PROSITE-ProRule" id="PRU00723"/>
    </source>
</evidence>
<dbReference type="GeneID" id="94195906"/>
<feature type="compositionally biased region" description="Basic and acidic residues" evidence="2">
    <location>
        <begin position="240"/>
        <end position="251"/>
    </location>
</feature>
<comment type="caution">
    <text evidence="4">The sequence shown here is derived from an EMBL/GenBank/DDBJ whole genome shotgun (WGS) entry which is preliminary data.</text>
</comment>
<dbReference type="Pfam" id="PF14608">
    <property type="entry name" value="zf-CCCH_2"/>
    <property type="match status" value="3"/>
</dbReference>
<feature type="compositionally biased region" description="Low complexity" evidence="2">
    <location>
        <begin position="175"/>
        <end position="205"/>
    </location>
</feature>
<dbReference type="SMART" id="SM00356">
    <property type="entry name" value="ZnF_C3H1"/>
    <property type="match status" value="2"/>
</dbReference>
<dbReference type="InterPro" id="IPR000571">
    <property type="entry name" value="Znf_CCCH"/>
</dbReference>
<feature type="region of interest" description="Disordered" evidence="2">
    <location>
        <begin position="175"/>
        <end position="251"/>
    </location>
</feature>
<evidence type="ECO:0000256" key="2">
    <source>
        <dbReference type="SAM" id="MobiDB-lite"/>
    </source>
</evidence>